<dbReference type="SUPFAM" id="SSF53756">
    <property type="entry name" value="UDP-Glycosyltransferase/glycogen phosphorylase"/>
    <property type="match status" value="1"/>
</dbReference>
<evidence type="ECO:0000256" key="1">
    <source>
        <dbReference type="SAM" id="Phobius"/>
    </source>
</evidence>
<dbReference type="InterPro" id="IPR001296">
    <property type="entry name" value="Glyco_trans_1"/>
</dbReference>
<protein>
    <submittedName>
        <fullName evidence="3">Glycosyltransferase, family 1</fullName>
    </submittedName>
</protein>
<dbReference type="PANTHER" id="PTHR12526">
    <property type="entry name" value="GLYCOSYLTRANSFERASE"/>
    <property type="match status" value="1"/>
</dbReference>
<keyword evidence="1" id="KW-1133">Transmembrane helix</keyword>
<feature type="transmembrane region" description="Helical" evidence="1">
    <location>
        <begin position="53"/>
        <end position="79"/>
    </location>
</feature>
<evidence type="ECO:0000313" key="4">
    <source>
        <dbReference type="EMBL" id="PHO18733.1"/>
    </source>
</evidence>
<keyword evidence="1" id="KW-0472">Membrane</keyword>
<dbReference type="RefSeq" id="WP_099341791.1">
    <property type="nucleotide sequence ID" value="NZ_CP032098.1"/>
</dbReference>
<proteinExistence type="predicted"/>
<dbReference type="EMBL" id="NXFY01000004">
    <property type="protein sequence ID" value="PHO18733.1"/>
    <property type="molecule type" value="Genomic_DNA"/>
</dbReference>
<dbReference type="Proteomes" id="UP000221222">
    <property type="component" value="Unassembled WGS sequence"/>
</dbReference>
<reference evidence="4 5" key="1">
    <citation type="submission" date="2017-09" db="EMBL/GenBank/DDBJ databases">
        <title>Arcobacter canalis sp. nov., a new species isolated from a water canal contaminated with urban sewage.</title>
        <authorList>
            <person name="Perez-Cataluna A."/>
            <person name="Salas-Masso N."/>
            <person name="Figueras M.J."/>
        </authorList>
    </citation>
    <scope>NUCLEOTIDE SEQUENCE [LARGE SCALE GENOMIC DNA]</scope>
    <source>
        <strain evidence="4 5">F98-3</strain>
    </source>
</reference>
<dbReference type="Gene3D" id="3.40.50.2000">
    <property type="entry name" value="Glycogen Phosphorylase B"/>
    <property type="match status" value="1"/>
</dbReference>
<dbReference type="EMBL" id="CP032098">
    <property type="protein sequence ID" value="AXX92900.1"/>
    <property type="molecule type" value="Genomic_DNA"/>
</dbReference>
<sequence length="378" mass="44460">MLNRKRVFLVGKFMDSSRSRLLLDYITSSDIYSFTYDDTRFFKINNKNIINKIFLLIFSIINKISSFLKFLISDIIFILPMGNIDSFRLKIANKMGKRIISEFYISKYDTHVYDKKRVKENTKKAFKLKRFDQNIVDYSTDLIFLNNSEKNYYLSVIDRLDTKTNTYTIPLATEFKQKAFLNYVNSEKEKLILCWWGSYIPLHGLDKIIQSAKYLKELNLNFKFYIFGRSDSRAVKHQKKIDDLFLNDVIEIDNTKSFSDKSLDKFLIENCDISFGIFGNSEKAKVVMPNKIVEALSLYIPVISQKTEALDEYFIDNKNIFFCESNPKSLANKIVEVSKDKIKLKNVSENGFKLYEERFSKEAYIKDLKKVLENKGRD</sequence>
<gene>
    <name evidence="3" type="ORF">AMOL_1940</name>
    <name evidence="4" type="ORF">CPU12_04005</name>
</gene>
<reference evidence="3 6" key="2">
    <citation type="submission" date="2018-08" db="EMBL/GenBank/DDBJ databases">
        <title>Complete genome of the Arcobacter molluscorum type strain LMG 25693.</title>
        <authorList>
            <person name="Miller W.G."/>
            <person name="Yee E."/>
            <person name="Bono J.L."/>
        </authorList>
    </citation>
    <scope>NUCLEOTIDE SEQUENCE [LARGE SCALE GENOMIC DNA]</scope>
    <source>
        <strain evidence="3 6">CECT 7696</strain>
    </source>
</reference>
<evidence type="ECO:0000313" key="3">
    <source>
        <dbReference type="EMBL" id="AXX92900.1"/>
    </source>
</evidence>
<organism evidence="4 5">
    <name type="scientific">Malaciobacter molluscorum LMG 25693</name>
    <dbReference type="NCBI Taxonomy" id="870501"/>
    <lineage>
        <taxon>Bacteria</taxon>
        <taxon>Pseudomonadati</taxon>
        <taxon>Campylobacterota</taxon>
        <taxon>Epsilonproteobacteria</taxon>
        <taxon>Campylobacterales</taxon>
        <taxon>Arcobacteraceae</taxon>
        <taxon>Malaciobacter</taxon>
    </lineage>
</organism>
<evidence type="ECO:0000313" key="5">
    <source>
        <dbReference type="Proteomes" id="UP000221222"/>
    </source>
</evidence>
<dbReference type="GO" id="GO:0016757">
    <property type="term" value="F:glycosyltransferase activity"/>
    <property type="evidence" value="ECO:0007669"/>
    <property type="project" value="InterPro"/>
</dbReference>
<keyword evidence="1" id="KW-0812">Transmembrane</keyword>
<dbReference type="Pfam" id="PF00534">
    <property type="entry name" value="Glycos_transf_1"/>
    <property type="match status" value="1"/>
</dbReference>
<accession>A0A2G1DJP0</accession>
<dbReference type="AlphaFoldDB" id="A0A2G1DJP0"/>
<dbReference type="PANTHER" id="PTHR12526:SF630">
    <property type="entry name" value="GLYCOSYLTRANSFERASE"/>
    <property type="match status" value="1"/>
</dbReference>
<dbReference type="KEGG" id="amol:AMOL_1940"/>
<evidence type="ECO:0000313" key="6">
    <source>
        <dbReference type="Proteomes" id="UP000262712"/>
    </source>
</evidence>
<feature type="domain" description="Glycosyl transferase family 1" evidence="2">
    <location>
        <begin position="185"/>
        <end position="353"/>
    </location>
</feature>
<name>A0A2G1DJP0_9BACT</name>
<dbReference type="Proteomes" id="UP000262712">
    <property type="component" value="Chromosome"/>
</dbReference>
<keyword evidence="5" id="KW-1185">Reference proteome</keyword>
<evidence type="ECO:0000259" key="2">
    <source>
        <dbReference type="Pfam" id="PF00534"/>
    </source>
</evidence>